<reference evidence="6 7" key="1">
    <citation type="submission" date="2022-06" db="EMBL/GenBank/DDBJ databases">
        <title>Mycolicibacterium sp. CAU 1645 isolated from seawater.</title>
        <authorList>
            <person name="Kim W."/>
        </authorList>
    </citation>
    <scope>NUCLEOTIDE SEQUENCE [LARGE SCALE GENOMIC DNA]</scope>
    <source>
        <strain evidence="6 7">CAU 1645</strain>
    </source>
</reference>
<feature type="domain" description="HTH tetR-type" evidence="5">
    <location>
        <begin position="18"/>
        <end position="78"/>
    </location>
</feature>
<evidence type="ECO:0000256" key="1">
    <source>
        <dbReference type="ARBA" id="ARBA00023015"/>
    </source>
</evidence>
<dbReference type="InterPro" id="IPR023772">
    <property type="entry name" value="DNA-bd_HTH_TetR-type_CS"/>
</dbReference>
<accession>A0ABT1M6Q6</accession>
<dbReference type="Pfam" id="PF16859">
    <property type="entry name" value="TetR_C_11"/>
    <property type="match status" value="1"/>
</dbReference>
<dbReference type="PANTHER" id="PTHR30055">
    <property type="entry name" value="HTH-TYPE TRANSCRIPTIONAL REGULATOR RUTR"/>
    <property type="match status" value="1"/>
</dbReference>
<keyword evidence="7" id="KW-1185">Reference proteome</keyword>
<dbReference type="InterPro" id="IPR050109">
    <property type="entry name" value="HTH-type_TetR-like_transc_reg"/>
</dbReference>
<dbReference type="SUPFAM" id="SSF46689">
    <property type="entry name" value="Homeodomain-like"/>
    <property type="match status" value="1"/>
</dbReference>
<dbReference type="PANTHER" id="PTHR30055:SF234">
    <property type="entry name" value="HTH-TYPE TRANSCRIPTIONAL REGULATOR BETI"/>
    <property type="match status" value="1"/>
</dbReference>
<dbReference type="Gene3D" id="1.10.10.60">
    <property type="entry name" value="Homeodomain-like"/>
    <property type="match status" value="1"/>
</dbReference>
<evidence type="ECO:0000256" key="3">
    <source>
        <dbReference type="ARBA" id="ARBA00023163"/>
    </source>
</evidence>
<keyword evidence="2 4" id="KW-0238">DNA-binding</keyword>
<evidence type="ECO:0000313" key="7">
    <source>
        <dbReference type="Proteomes" id="UP001651690"/>
    </source>
</evidence>
<comment type="caution">
    <text evidence="6">The sequence shown here is derived from an EMBL/GenBank/DDBJ whole genome shotgun (WGS) entry which is preliminary data.</text>
</comment>
<gene>
    <name evidence="6" type="ORF">NM203_21925</name>
</gene>
<dbReference type="Gene3D" id="1.10.357.10">
    <property type="entry name" value="Tetracycline Repressor, domain 2"/>
    <property type="match status" value="1"/>
</dbReference>
<evidence type="ECO:0000256" key="2">
    <source>
        <dbReference type="ARBA" id="ARBA00023125"/>
    </source>
</evidence>
<organism evidence="6 7">
    <name type="scientific">Mycolicibacterium arenosum</name>
    <dbReference type="NCBI Taxonomy" id="2952157"/>
    <lineage>
        <taxon>Bacteria</taxon>
        <taxon>Bacillati</taxon>
        <taxon>Actinomycetota</taxon>
        <taxon>Actinomycetes</taxon>
        <taxon>Mycobacteriales</taxon>
        <taxon>Mycobacteriaceae</taxon>
        <taxon>Mycolicibacterium</taxon>
    </lineage>
</organism>
<dbReference type="Pfam" id="PF00440">
    <property type="entry name" value="TetR_N"/>
    <property type="match status" value="1"/>
</dbReference>
<keyword evidence="3" id="KW-0804">Transcription</keyword>
<keyword evidence="1" id="KW-0805">Transcription regulation</keyword>
<dbReference type="PRINTS" id="PR00455">
    <property type="entry name" value="HTHTETR"/>
</dbReference>
<dbReference type="InterPro" id="IPR036271">
    <property type="entry name" value="Tet_transcr_reg_TetR-rel_C_sf"/>
</dbReference>
<dbReference type="SUPFAM" id="SSF48498">
    <property type="entry name" value="Tetracyclin repressor-like, C-terminal domain"/>
    <property type="match status" value="1"/>
</dbReference>
<evidence type="ECO:0000256" key="4">
    <source>
        <dbReference type="PROSITE-ProRule" id="PRU00335"/>
    </source>
</evidence>
<dbReference type="RefSeq" id="WP_255062549.1">
    <property type="nucleotide sequence ID" value="NZ_JANDBD010000009.1"/>
</dbReference>
<dbReference type="PROSITE" id="PS50977">
    <property type="entry name" value="HTH_TETR_2"/>
    <property type="match status" value="1"/>
</dbReference>
<dbReference type="Proteomes" id="UP001651690">
    <property type="component" value="Unassembled WGS sequence"/>
</dbReference>
<dbReference type="InterPro" id="IPR009057">
    <property type="entry name" value="Homeodomain-like_sf"/>
</dbReference>
<feature type="DNA-binding region" description="H-T-H motif" evidence="4">
    <location>
        <begin position="41"/>
        <end position="60"/>
    </location>
</feature>
<evidence type="ECO:0000259" key="5">
    <source>
        <dbReference type="PROSITE" id="PS50977"/>
    </source>
</evidence>
<dbReference type="PROSITE" id="PS01081">
    <property type="entry name" value="HTH_TETR_1"/>
    <property type="match status" value="1"/>
</dbReference>
<name>A0ABT1M6Q6_9MYCO</name>
<sequence>MERTATSRHRRLGPHKDPAIDTAVLAATRRLLVERGYAATSIDLIATTAGVSRPAVYRRWESKAHLVHEAVFPDLGPDSPRDDFTAEITRLCHGAIRMYSDPAVREAIPGLLTDLRANRPLRVVLRDRLEAAARGELATRLDGAVAAGTARAVDPDTLMDVIAGGAWYAVCVRRVGDVDRAAAELTQLVLRGVLSRY</sequence>
<protein>
    <submittedName>
        <fullName evidence="6">TetR/AcrR family transcriptional regulator</fullName>
    </submittedName>
</protein>
<proteinExistence type="predicted"/>
<dbReference type="InterPro" id="IPR011075">
    <property type="entry name" value="TetR_C"/>
</dbReference>
<evidence type="ECO:0000313" key="6">
    <source>
        <dbReference type="EMBL" id="MCP9274856.1"/>
    </source>
</evidence>
<dbReference type="InterPro" id="IPR001647">
    <property type="entry name" value="HTH_TetR"/>
</dbReference>
<dbReference type="EMBL" id="JANDBD010000009">
    <property type="protein sequence ID" value="MCP9274856.1"/>
    <property type="molecule type" value="Genomic_DNA"/>
</dbReference>